<dbReference type="InterPro" id="IPR023828">
    <property type="entry name" value="Peptidase_S8_Ser-AS"/>
</dbReference>
<name>A0A4D7C2E8_9SPHN</name>
<organism evidence="7 8">
    <name type="scientific">Hankyongella ginsenosidimutans</name>
    <dbReference type="NCBI Taxonomy" id="1763828"/>
    <lineage>
        <taxon>Bacteria</taxon>
        <taxon>Pseudomonadati</taxon>
        <taxon>Pseudomonadota</taxon>
        <taxon>Alphaproteobacteria</taxon>
        <taxon>Sphingomonadales</taxon>
        <taxon>Sphingomonadaceae</taxon>
        <taxon>Hankyongella</taxon>
    </lineage>
</organism>
<evidence type="ECO:0000313" key="7">
    <source>
        <dbReference type="EMBL" id="QCI79864.1"/>
    </source>
</evidence>
<evidence type="ECO:0000256" key="1">
    <source>
        <dbReference type="ARBA" id="ARBA00011073"/>
    </source>
</evidence>
<dbReference type="InterPro" id="IPR050131">
    <property type="entry name" value="Peptidase_S8_subtilisin-like"/>
</dbReference>
<dbReference type="GO" id="GO:0006508">
    <property type="term" value="P:proteolysis"/>
    <property type="evidence" value="ECO:0007669"/>
    <property type="project" value="UniProtKB-KW"/>
</dbReference>
<gene>
    <name evidence="7" type="ORF">E6W36_11180</name>
</gene>
<dbReference type="AlphaFoldDB" id="A0A4D7C2E8"/>
<dbReference type="PROSITE" id="PS51892">
    <property type="entry name" value="SUBTILASE"/>
    <property type="match status" value="1"/>
</dbReference>
<comment type="caution">
    <text evidence="5">Lacks conserved residue(s) required for the propagation of feature annotation.</text>
</comment>
<dbReference type="PROSITE" id="PS00138">
    <property type="entry name" value="SUBTILASE_SER"/>
    <property type="match status" value="1"/>
</dbReference>
<dbReference type="PANTHER" id="PTHR43806">
    <property type="entry name" value="PEPTIDASE S8"/>
    <property type="match status" value="1"/>
</dbReference>
<evidence type="ECO:0000256" key="2">
    <source>
        <dbReference type="ARBA" id="ARBA00022670"/>
    </source>
</evidence>
<evidence type="ECO:0000313" key="8">
    <source>
        <dbReference type="Proteomes" id="UP000298714"/>
    </source>
</evidence>
<accession>A0A4D7C2E8</accession>
<evidence type="ECO:0000256" key="3">
    <source>
        <dbReference type="ARBA" id="ARBA00022801"/>
    </source>
</evidence>
<dbReference type="PANTHER" id="PTHR43806:SF11">
    <property type="entry name" value="CEREVISIN-RELATED"/>
    <property type="match status" value="1"/>
</dbReference>
<evidence type="ECO:0000256" key="4">
    <source>
        <dbReference type="ARBA" id="ARBA00022825"/>
    </source>
</evidence>
<reference evidence="8" key="1">
    <citation type="submission" date="2019-04" db="EMBL/GenBank/DDBJ databases">
        <title>Complete genome sequence of Sphingomonas sp. W1-2-3.</title>
        <authorList>
            <person name="Im W.T."/>
        </authorList>
    </citation>
    <scope>NUCLEOTIDE SEQUENCE [LARGE SCALE GENOMIC DNA]</scope>
    <source>
        <strain evidence="8">W1-2-3</strain>
    </source>
</reference>
<dbReference type="Pfam" id="PF00082">
    <property type="entry name" value="Peptidase_S8"/>
    <property type="match status" value="1"/>
</dbReference>
<keyword evidence="8" id="KW-1185">Reference proteome</keyword>
<feature type="domain" description="Peptidase S8/S53" evidence="6">
    <location>
        <begin position="2"/>
        <end position="199"/>
    </location>
</feature>
<dbReference type="Proteomes" id="UP000298714">
    <property type="component" value="Chromosome"/>
</dbReference>
<evidence type="ECO:0000256" key="5">
    <source>
        <dbReference type="PROSITE-ProRule" id="PRU01240"/>
    </source>
</evidence>
<dbReference type="EMBL" id="CP039704">
    <property type="protein sequence ID" value="QCI79864.1"/>
    <property type="molecule type" value="Genomic_DNA"/>
</dbReference>
<keyword evidence="3" id="KW-0378">Hydrolase</keyword>
<dbReference type="InterPro" id="IPR036852">
    <property type="entry name" value="Peptidase_S8/S53_dom_sf"/>
</dbReference>
<sequence length="359" mass="37038">MAFDATLLVARADNGDSCTTSGCSYLDDDIARGVDLAVSGGARVVNISLGGSPASGRLLTAVQRATSAGVIIVVSAGNDSGSQPDALARSLLSGSISNGLVLVAGSLAPNNSLSSFSNAAGASTDRFISAPGEQVPTTGLSGRQLSVNGTSFAAPQVAGALAVLADAYPTLSSAQLVDLLLSSAVDLGATGADSVFGRGALNIANAFKPQGATRLASGAPVSLSGPEVVLGGALGSGVQLGSALKDLVILDRFDRPFTVDLGPNVRAVTARLDLAERLQRRATYEQRALSDRAHLALTLAEAREARIWRRLGLSDVIGPRKNRWAARPRWRSASGLRSRQASACRLMRWSRARVRRPRA</sequence>
<protein>
    <recommendedName>
        <fullName evidence="6">Peptidase S8/S53 domain-containing protein</fullName>
    </recommendedName>
</protein>
<dbReference type="KEGG" id="hgn:E6W36_11180"/>
<dbReference type="InterPro" id="IPR000209">
    <property type="entry name" value="Peptidase_S8/S53_dom"/>
</dbReference>
<dbReference type="SUPFAM" id="SSF52743">
    <property type="entry name" value="Subtilisin-like"/>
    <property type="match status" value="1"/>
</dbReference>
<comment type="similarity">
    <text evidence="1 5">Belongs to the peptidase S8 family.</text>
</comment>
<proteinExistence type="inferred from homology"/>
<dbReference type="GO" id="GO:0004252">
    <property type="term" value="F:serine-type endopeptidase activity"/>
    <property type="evidence" value="ECO:0007669"/>
    <property type="project" value="InterPro"/>
</dbReference>
<keyword evidence="2" id="KW-0645">Protease</keyword>
<keyword evidence="4" id="KW-0720">Serine protease</keyword>
<dbReference type="Gene3D" id="3.40.50.200">
    <property type="entry name" value="Peptidase S8/S53 domain"/>
    <property type="match status" value="1"/>
</dbReference>
<evidence type="ECO:0000259" key="6">
    <source>
        <dbReference type="Pfam" id="PF00082"/>
    </source>
</evidence>